<sequence length="73" mass="7730">MIGGFLFTRFLSSICSAKIKRLEGFVGATCPDYRGFILKDGLITCAGTNSKLTRCTPYACAATGPGDVGRVFS</sequence>
<dbReference type="EMBL" id="GHJT01008589">
    <property type="protein sequence ID" value="MOY42560.1"/>
    <property type="molecule type" value="Transcribed_RNA"/>
</dbReference>
<organism evidence="1">
    <name type="scientific">Ixodes scapularis</name>
    <name type="common">Black-legged tick</name>
    <name type="synonym">Deer tick</name>
    <dbReference type="NCBI Taxonomy" id="6945"/>
    <lineage>
        <taxon>Eukaryota</taxon>
        <taxon>Metazoa</taxon>
        <taxon>Ecdysozoa</taxon>
        <taxon>Arthropoda</taxon>
        <taxon>Chelicerata</taxon>
        <taxon>Arachnida</taxon>
        <taxon>Acari</taxon>
        <taxon>Parasitiformes</taxon>
        <taxon>Ixodida</taxon>
        <taxon>Ixodoidea</taxon>
        <taxon>Ixodidae</taxon>
        <taxon>Ixodinae</taxon>
        <taxon>Ixodes</taxon>
    </lineage>
</organism>
<accession>A0A4D5RYZ2</accession>
<evidence type="ECO:0000313" key="1">
    <source>
        <dbReference type="EMBL" id="MOY42560.1"/>
    </source>
</evidence>
<name>A0A4D5RYZ2_IXOSC</name>
<dbReference type="AlphaFoldDB" id="A0A4D5RYZ2"/>
<proteinExistence type="predicted"/>
<reference evidence="1" key="1">
    <citation type="submission" date="2019-04" db="EMBL/GenBank/DDBJ databases">
        <title>An insight into the mialome of Ixodes scapularis.</title>
        <authorList>
            <person name="Ribeiro J.M."/>
            <person name="Mather T.N."/>
            <person name="Karim S."/>
        </authorList>
    </citation>
    <scope>NUCLEOTIDE SEQUENCE</scope>
</reference>
<protein>
    <submittedName>
        <fullName evidence="1">Putative secreted protein</fullName>
    </submittedName>
</protein>